<keyword evidence="3" id="KW-1185">Reference proteome</keyword>
<feature type="domain" description="Calcineurin-like phosphoesterase" evidence="1">
    <location>
        <begin position="1"/>
        <end position="177"/>
    </location>
</feature>
<evidence type="ECO:0000259" key="1">
    <source>
        <dbReference type="Pfam" id="PF00149"/>
    </source>
</evidence>
<dbReference type="PANTHER" id="PTHR30337:SF0">
    <property type="entry name" value="NUCLEASE SBCCD SUBUNIT D"/>
    <property type="match status" value="1"/>
</dbReference>
<evidence type="ECO:0000313" key="2">
    <source>
        <dbReference type="EMBL" id="XAG95877.1"/>
    </source>
</evidence>
<protein>
    <submittedName>
        <fullName evidence="2">Exonuclease subunit 1</fullName>
        <ecNumber evidence="2">3.1.11.-</ecNumber>
    </submittedName>
</protein>
<reference evidence="2 3" key="1">
    <citation type="submission" date="2024-04" db="EMBL/GenBank/DDBJ databases">
        <authorList>
            <person name="Wojcicki M."/>
            <person name="Srednicka P."/>
            <person name="Shymialevich D."/>
            <person name="Sokolowska B."/>
        </authorList>
    </citation>
    <scope>NUCLEOTIDE SEQUENCE [LARGE SCALE GENOMIC DNA]</scope>
</reference>
<proteinExistence type="predicted"/>
<evidence type="ECO:0000313" key="3">
    <source>
        <dbReference type="Proteomes" id="UP001437386"/>
    </source>
</evidence>
<dbReference type="Proteomes" id="UP001437386">
    <property type="component" value="Segment"/>
</dbReference>
<sequence length="325" mass="37486">MKILFSADHHIKLGQKNVPKEWQKNRFLMLAERFNKIFIEYNCDLHIIGGDILDVANPSTEELELLFAFLQSMTHEGRIYTGNHEMLSKTISCLTHLSDAIKDSTNGRWRLLRNKRLHDWDVIDYADLHKKTWEPAKSKLCFTHVRGSIPPHVQPEIDLNKFAEHGYKLVVAGDLHSYQNTQQINDSLTLLYPGSPLTTSFHRERTKNTNGCLIIDTETLEYKWIELGDLPQLIRKTVTINDELLPDPYDRVIYEVEGDVSELKKLKGSDLLDKKINTKVSKDAKLNLENKTTLEELALYLTDVQGLDKESVERLVSKATIYVRD</sequence>
<dbReference type="InterPro" id="IPR004843">
    <property type="entry name" value="Calcineurin-like_PHP"/>
</dbReference>
<keyword evidence="2" id="KW-0378">Hydrolase</keyword>
<gene>
    <name evidence="2" type="ORF">U7154_000110</name>
</gene>
<name>A0AAX4Q4G4_9CAUD</name>
<dbReference type="Gene3D" id="3.60.21.10">
    <property type="match status" value="1"/>
</dbReference>
<organism evidence="2 3">
    <name type="scientific">Enterobacter phage KKP_3711</name>
    <dbReference type="NCBI Taxonomy" id="3109398"/>
    <lineage>
        <taxon>Viruses</taxon>
        <taxon>Duplodnaviria</taxon>
        <taxon>Heunggongvirae</taxon>
        <taxon>Uroviricota</taxon>
        <taxon>Caudoviricetes</taxon>
        <taxon>Demerecviridae</taxon>
        <taxon>Markadamsvirinae</taxon>
    </lineage>
</organism>
<dbReference type="InterPro" id="IPR029052">
    <property type="entry name" value="Metallo-depent_PP-like"/>
</dbReference>
<keyword evidence="2" id="KW-0269">Exonuclease</keyword>
<dbReference type="EMBL" id="PP579741">
    <property type="protein sequence ID" value="XAG95877.1"/>
    <property type="molecule type" value="Genomic_DNA"/>
</dbReference>
<dbReference type="SUPFAM" id="SSF56300">
    <property type="entry name" value="Metallo-dependent phosphatases"/>
    <property type="match status" value="1"/>
</dbReference>
<accession>A0AAX4Q4G4</accession>
<dbReference type="Pfam" id="PF00149">
    <property type="entry name" value="Metallophos"/>
    <property type="match status" value="1"/>
</dbReference>
<dbReference type="InterPro" id="IPR050535">
    <property type="entry name" value="DNA_Repair-Maintenance_Comp"/>
</dbReference>
<dbReference type="PANTHER" id="PTHR30337">
    <property type="entry name" value="COMPONENT OF ATP-DEPENDENT DSDNA EXONUCLEASE"/>
    <property type="match status" value="1"/>
</dbReference>
<dbReference type="EC" id="3.1.11.-" evidence="2"/>
<dbReference type="GO" id="GO:0004527">
    <property type="term" value="F:exonuclease activity"/>
    <property type="evidence" value="ECO:0007669"/>
    <property type="project" value="UniProtKB-KW"/>
</dbReference>
<keyword evidence="2" id="KW-0540">Nuclease</keyword>